<organism evidence="4 5">
    <name type="scientific">Rubellimicrobium aerolatum</name>
    <dbReference type="NCBI Taxonomy" id="490979"/>
    <lineage>
        <taxon>Bacteria</taxon>
        <taxon>Pseudomonadati</taxon>
        <taxon>Pseudomonadota</taxon>
        <taxon>Alphaproteobacteria</taxon>
        <taxon>Rhodobacterales</taxon>
        <taxon>Roseobacteraceae</taxon>
        <taxon>Rubellimicrobium</taxon>
    </lineage>
</organism>
<dbReference type="Proteomes" id="UP001596056">
    <property type="component" value="Unassembled WGS sequence"/>
</dbReference>
<dbReference type="CDD" id="cd19607">
    <property type="entry name" value="GTA_TIM-barrel-like"/>
    <property type="match status" value="1"/>
</dbReference>
<keyword evidence="5" id="KW-1185">Reference proteome</keyword>
<dbReference type="Pfam" id="PF23666">
    <property type="entry name" value="Rcc01698_C"/>
    <property type="match status" value="1"/>
</dbReference>
<dbReference type="EMBL" id="JBHSNA010000004">
    <property type="protein sequence ID" value="MFC5566210.1"/>
    <property type="molecule type" value="Genomic_DNA"/>
</dbReference>
<accession>A0ABW0SBG3</accession>
<gene>
    <name evidence="4" type="ORF">ACFPOC_07215</name>
</gene>
<feature type="domain" description="Rcc01698-like C-terminal" evidence="3">
    <location>
        <begin position="1043"/>
        <end position="1143"/>
    </location>
</feature>
<dbReference type="InterPro" id="IPR017853">
    <property type="entry name" value="GH"/>
</dbReference>
<feature type="domain" description="GTA TIM-barrel-like" evidence="1">
    <location>
        <begin position="443"/>
        <end position="735"/>
    </location>
</feature>
<evidence type="ECO:0000313" key="5">
    <source>
        <dbReference type="Proteomes" id="UP001596056"/>
    </source>
</evidence>
<evidence type="ECO:0000259" key="3">
    <source>
        <dbReference type="Pfam" id="PF23666"/>
    </source>
</evidence>
<dbReference type="GO" id="GO:0016787">
    <property type="term" value="F:hydrolase activity"/>
    <property type="evidence" value="ECO:0007669"/>
    <property type="project" value="UniProtKB-KW"/>
</dbReference>
<protein>
    <submittedName>
        <fullName evidence="4">Glycoside hydrolase/phage tail family protein</fullName>
    </submittedName>
</protein>
<evidence type="ECO:0000313" key="4">
    <source>
        <dbReference type="EMBL" id="MFC5566210.1"/>
    </source>
</evidence>
<evidence type="ECO:0000259" key="1">
    <source>
        <dbReference type="Pfam" id="PF13547"/>
    </source>
</evidence>
<dbReference type="InterPro" id="IPR025195">
    <property type="entry name" value="GTA_TIM_dom"/>
</dbReference>
<sequence>MATLVLSAAGAGLGSALGGSVLGLSGTVLGRAAGGLAGRLLDARLLGSGSAPVETGRIDRFRLTGASEGASVSRAHGAVRLSGQVIWATRFQETASTTGTSAAKGVPSTESTSYSYTVSLAIALCEGEITGLGRIWADGAEIAATDLQLSLYKGADDQLPDPRMEAVEGQGRVPAYRGIAYVVIEDLALARFGNRVPQFSFEVFRPAAERPDAEAEDLSRLLRGVALIPGTGEYALATTPVYLSHGFGERSAANVSTAQGRPDLLVSLDDLATQLPRLRSVSLVACWFGNDLRAGSCQVEPKVEQASADGEGMPWTVSGLPRAAAPLVPRTNDRPIYGGTPADASVIQAIREIRSRGKEVMFYPFVLMDQRPGNGLPDPYGAAEQPALPWRGRITASIAPGRPGSPDGTAQADQEVAAFFGQAQPHHFARTATGVVYAGPEEWSFRRMILHYAHLCAQAGGVDAFCIGTEMRGLTTLRGATGYPAVEALRRLAREVKAILPTAKITYAADWSEYHGHQPEGTADKVFHLDPLWADPAIDAIGIDNYLPLSDWRDGDDHADAAWGDVHNVDYLAANVAGGEYHDWHYATDADRAAQLRTPIADGQGEPWIWRLKDLRSWWETPHHDRVNGIRSATPTAWTPRSKPIWFTEIGCAALDKATNEPNKFLDPHSSEGVLPHFSDGRRDDLIQQSYYRALFRHWAGAANNPVSPLYGGRMVDMDRAHAWAWDARPFPAFPARDDLWGDGPNYHRGHWLNGRASARSLASVVEEICRDAGLPDPDTSRLHGLVRGLLLEEAGTAREALQPLMLAHGFDAAERDGRLVFRNRSGRVDAVLDAGRLVHDPEAEAVATRTRAPEAELAGRVHLSFVEHGGDYAPASAEGVLPDDPTPSLSQSALPLVLLREEGTAIAERWLHESRVARDGLRAALPPSLAHLGPGDVVSLDGASWRIDRVEDTGPRTIEAVRVEPGLWRAPDMDIEPPPSRPVAAPVPVEALFLDLPLLTGEEAPHAPHVAFTARPWPGPVTLREADSDSGYRTALVQPLPATAGETLTALPAAPPGTWDHGPALRVRLAQGSLQSVGPDRVLAGASAAAIGDGSPEGWEVFQFAEAELVAPRTWDLRLRLRGQAGTDATMPPVWPAGSRFVLLDGAVTQWGYHASLRDRLRHYRWGPSARPSSDATWRHEALAFRGLGLRPYAVCHLRARPTGAGTEIAWTRRTRIDGDSWSGLDVPLGEDREAYLVRVTRDDVILREVQVATPAWTYDAALRAADGPEPVRVEVAQLSDRFGPGPFRVVEGVH</sequence>
<dbReference type="InterPro" id="IPR032876">
    <property type="entry name" value="J_dom"/>
</dbReference>
<evidence type="ECO:0000259" key="2">
    <source>
        <dbReference type="Pfam" id="PF13550"/>
    </source>
</evidence>
<dbReference type="Gene3D" id="3.20.20.80">
    <property type="entry name" value="Glycosidases"/>
    <property type="match status" value="1"/>
</dbReference>
<proteinExistence type="predicted"/>
<name>A0ABW0SBG3_9RHOB</name>
<reference evidence="5" key="1">
    <citation type="journal article" date="2019" name="Int. J. Syst. Evol. Microbiol.">
        <title>The Global Catalogue of Microorganisms (GCM) 10K type strain sequencing project: providing services to taxonomists for standard genome sequencing and annotation.</title>
        <authorList>
            <consortium name="The Broad Institute Genomics Platform"/>
            <consortium name="The Broad Institute Genome Sequencing Center for Infectious Disease"/>
            <person name="Wu L."/>
            <person name="Ma J."/>
        </authorList>
    </citation>
    <scope>NUCLEOTIDE SEQUENCE [LARGE SCALE GENOMIC DNA]</scope>
    <source>
        <strain evidence="5">KACC 11588</strain>
    </source>
</reference>
<dbReference type="Pfam" id="PF13547">
    <property type="entry name" value="GTA_TIM"/>
    <property type="match status" value="1"/>
</dbReference>
<dbReference type="InterPro" id="IPR056490">
    <property type="entry name" value="Rcc01698_C"/>
</dbReference>
<dbReference type="RefSeq" id="WP_209839162.1">
    <property type="nucleotide sequence ID" value="NZ_JAGGJP010000004.1"/>
</dbReference>
<keyword evidence="4" id="KW-0378">Hydrolase</keyword>
<feature type="domain" description="Tip attachment protein J" evidence="2">
    <location>
        <begin position="795"/>
        <end position="953"/>
    </location>
</feature>
<dbReference type="SUPFAM" id="SSF51445">
    <property type="entry name" value="(Trans)glycosidases"/>
    <property type="match status" value="1"/>
</dbReference>
<comment type="caution">
    <text evidence="4">The sequence shown here is derived from an EMBL/GenBank/DDBJ whole genome shotgun (WGS) entry which is preliminary data.</text>
</comment>
<dbReference type="Pfam" id="PF13550">
    <property type="entry name" value="Phage-tail_3"/>
    <property type="match status" value="1"/>
</dbReference>